<dbReference type="EC" id="2.7.1.49" evidence="2"/>
<evidence type="ECO:0000256" key="1">
    <source>
        <dbReference type="ARBA" id="ARBA00004948"/>
    </source>
</evidence>
<dbReference type="EMBL" id="CP001251">
    <property type="protein sequence ID" value="ACK42934.1"/>
    <property type="molecule type" value="Genomic_DNA"/>
</dbReference>
<dbReference type="Proteomes" id="UP000007719">
    <property type="component" value="Chromosome"/>
</dbReference>
<keyword evidence="4" id="KW-0418">Kinase</keyword>
<accession>B8E360</accession>
<name>B8E360_DICTD</name>
<gene>
    <name evidence="4" type="ordered locus">Dtur_1662</name>
</gene>
<dbReference type="NCBIfam" id="TIGR00097">
    <property type="entry name" value="HMP-P_kinase"/>
    <property type="match status" value="1"/>
</dbReference>
<sequence length="263" mass="29837">MPSKTVVKILVIAGLDPSGGAGIFLDIKTIQRLGGYAFGIPTCLTVQNTQKVYKVYEINPRYFLKTFEVLIKDVGELDSVKIGVLYSKKIIDLTIELIKKYQLKNIVLDPVINPTKGVLLLKKDAFSSFLRLISLCTVITPNIPEAEILSGKRIKSLEDMETSIEEISKKFEIENIVLKGGHLNIENKVYDLLYSRNRFVLFEKEYLKDQNIHGTGCLFSSILSFFLAQNLNIEKAFYETQNFFQKIIKKTIKIGKGQDLVNF</sequence>
<dbReference type="CDD" id="cd01169">
    <property type="entry name" value="HMPP_kinase"/>
    <property type="match status" value="1"/>
</dbReference>
<dbReference type="GO" id="GO:0009228">
    <property type="term" value="P:thiamine biosynthetic process"/>
    <property type="evidence" value="ECO:0000318"/>
    <property type="project" value="GO_Central"/>
</dbReference>
<protein>
    <recommendedName>
        <fullName evidence="2">hydroxymethylpyrimidine kinase</fullName>
        <ecNumber evidence="2">2.7.1.49</ecNumber>
    </recommendedName>
</protein>
<dbReference type="FunCoup" id="B8E360">
    <property type="interactions" value="328"/>
</dbReference>
<keyword evidence="4" id="KW-0808">Transferase</keyword>
<evidence type="ECO:0000256" key="2">
    <source>
        <dbReference type="ARBA" id="ARBA00012135"/>
    </source>
</evidence>
<comment type="pathway">
    <text evidence="1">Cofactor biosynthesis; thiamine diphosphate biosynthesis.</text>
</comment>
<dbReference type="GO" id="GO:0008902">
    <property type="term" value="F:hydroxymethylpyrimidine kinase activity"/>
    <property type="evidence" value="ECO:0000318"/>
    <property type="project" value="GO_Central"/>
</dbReference>
<reference evidence="5" key="1">
    <citation type="journal article" date="2016" name="Front. Microbiol.">
        <title>The complete genome sequence of hyperthermophile Dictyoglomus turgidum DSM 6724 reveals a specialized carbohydrate fermentor.</title>
        <authorList>
            <person name="Brumm P.J."/>
            <person name="Gowda K."/>
            <person name="Robb F.T."/>
            <person name="Mead D.A."/>
        </authorList>
    </citation>
    <scope>NUCLEOTIDE SEQUENCE [LARGE SCALE GENOMIC DNA]</scope>
    <source>
        <strain evidence="5">DSM 6724 / Z-1310</strain>
    </source>
</reference>
<dbReference type="RefSeq" id="WP_012584009.1">
    <property type="nucleotide sequence ID" value="NC_011661.1"/>
</dbReference>
<dbReference type="InParanoid" id="B8E360"/>
<dbReference type="OrthoDB" id="9810880at2"/>
<dbReference type="InterPro" id="IPR004399">
    <property type="entry name" value="HMP/HMP-P_kinase_dom"/>
</dbReference>
<dbReference type="SUPFAM" id="SSF53613">
    <property type="entry name" value="Ribokinase-like"/>
    <property type="match status" value="1"/>
</dbReference>
<feature type="domain" description="Pyridoxamine kinase/Phosphomethylpyrimidine kinase" evidence="3">
    <location>
        <begin position="16"/>
        <end position="261"/>
    </location>
</feature>
<dbReference type="PATRIC" id="fig|515635.4.peg.1712"/>
<evidence type="ECO:0000313" key="4">
    <source>
        <dbReference type="EMBL" id="ACK42934.1"/>
    </source>
</evidence>
<dbReference type="PANTHER" id="PTHR20858">
    <property type="entry name" value="PHOSPHOMETHYLPYRIMIDINE KINASE"/>
    <property type="match status" value="1"/>
</dbReference>
<organism evidence="4 5">
    <name type="scientific">Dictyoglomus turgidum (strain DSM 6724 / Z-1310)</name>
    <dbReference type="NCBI Taxonomy" id="515635"/>
    <lineage>
        <taxon>Bacteria</taxon>
        <taxon>Pseudomonadati</taxon>
        <taxon>Dictyoglomota</taxon>
        <taxon>Dictyoglomia</taxon>
        <taxon>Dictyoglomales</taxon>
        <taxon>Dictyoglomaceae</taxon>
        <taxon>Dictyoglomus</taxon>
    </lineage>
</organism>
<dbReference type="InterPro" id="IPR013749">
    <property type="entry name" value="PM/HMP-P_kinase-1"/>
</dbReference>
<dbReference type="GO" id="GO:0005829">
    <property type="term" value="C:cytosol"/>
    <property type="evidence" value="ECO:0000318"/>
    <property type="project" value="GO_Central"/>
</dbReference>
<dbReference type="HOGENOM" id="CLU_020520_0_0_0"/>
<dbReference type="eggNOG" id="COG0351">
    <property type="taxonomic scope" value="Bacteria"/>
</dbReference>
<proteinExistence type="predicted"/>
<dbReference type="Gene3D" id="3.40.1190.20">
    <property type="match status" value="1"/>
</dbReference>
<dbReference type="PANTHER" id="PTHR20858:SF17">
    <property type="entry name" value="HYDROXYMETHYLPYRIMIDINE_PHOSPHOMETHYLPYRIMIDINE KINASE THI20-RELATED"/>
    <property type="match status" value="1"/>
</dbReference>
<keyword evidence="5" id="KW-1185">Reference proteome</keyword>
<dbReference type="Pfam" id="PF08543">
    <property type="entry name" value="Phos_pyr_kin"/>
    <property type="match status" value="1"/>
</dbReference>
<dbReference type="AlphaFoldDB" id="B8E360"/>
<dbReference type="EnsemblBacteria" id="ACK42934">
    <property type="protein sequence ID" value="ACK42934"/>
    <property type="gene ID" value="Dtur_1662"/>
</dbReference>
<dbReference type="GO" id="GO:0008972">
    <property type="term" value="F:phosphomethylpyrimidine kinase activity"/>
    <property type="evidence" value="ECO:0000318"/>
    <property type="project" value="GO_Central"/>
</dbReference>
<dbReference type="STRING" id="515635.Dtur_1662"/>
<evidence type="ECO:0000313" key="5">
    <source>
        <dbReference type="Proteomes" id="UP000007719"/>
    </source>
</evidence>
<dbReference type="KEGG" id="dtu:Dtur_1662"/>
<evidence type="ECO:0000259" key="3">
    <source>
        <dbReference type="Pfam" id="PF08543"/>
    </source>
</evidence>
<dbReference type="InterPro" id="IPR029056">
    <property type="entry name" value="Ribokinase-like"/>
</dbReference>